<evidence type="ECO:0000313" key="12">
    <source>
        <dbReference type="EMBL" id="ERN41923.1"/>
    </source>
</evidence>
<dbReference type="PROSITE" id="PS00211">
    <property type="entry name" value="ABC_TRANSPORTER_1"/>
    <property type="match status" value="1"/>
</dbReference>
<dbReference type="SMART" id="SM00382">
    <property type="entry name" value="AAA"/>
    <property type="match status" value="1"/>
</dbReference>
<keyword evidence="5" id="KW-0067">ATP-binding</keyword>
<dbReference type="PATRIC" id="fig|582515.4.peg.1645"/>
<evidence type="ECO:0000259" key="11">
    <source>
        <dbReference type="PROSITE" id="PS50928"/>
    </source>
</evidence>
<feature type="domain" description="ABC transmembrane type-1" evidence="11">
    <location>
        <begin position="7"/>
        <end position="210"/>
    </location>
</feature>
<dbReference type="GO" id="GO:0015098">
    <property type="term" value="F:molybdate ion transmembrane transporter activity"/>
    <property type="evidence" value="ECO:0007669"/>
    <property type="project" value="InterPro"/>
</dbReference>
<feature type="region of interest" description="Disordered" evidence="9">
    <location>
        <begin position="538"/>
        <end position="566"/>
    </location>
</feature>
<keyword evidence="3 8" id="KW-0812">Transmembrane</keyword>
<comment type="caution">
    <text evidence="12">The sequence shown here is derived from an EMBL/GenBank/DDBJ whole genome shotgun (WGS) entry which is preliminary data.</text>
</comment>
<evidence type="ECO:0000313" key="13">
    <source>
        <dbReference type="Proteomes" id="UP000016960"/>
    </source>
</evidence>
<evidence type="ECO:0000256" key="2">
    <source>
        <dbReference type="ARBA" id="ARBA00022505"/>
    </source>
</evidence>
<dbReference type="GO" id="GO:0016887">
    <property type="term" value="F:ATP hydrolysis activity"/>
    <property type="evidence" value="ECO:0007669"/>
    <property type="project" value="InterPro"/>
</dbReference>
<proteinExistence type="inferred from homology"/>
<gene>
    <name evidence="12" type="ORF">KR51_00014580</name>
</gene>
<comment type="subcellular location">
    <subcellularLocation>
        <location evidence="8">Cell membrane</location>
        <topology evidence="8">Multi-pass membrane protein</topology>
    </subcellularLocation>
    <subcellularLocation>
        <location evidence="1">Membrane</location>
        <topology evidence="1">Multi-pass membrane protein</topology>
    </subcellularLocation>
</comment>
<dbReference type="PANTHER" id="PTHR43514:SF1">
    <property type="entry name" value="SULFATE_THIOSULFATE IMPORT ATP-BINDING PROTEIN CYSA"/>
    <property type="match status" value="1"/>
</dbReference>
<dbReference type="GO" id="GO:0005886">
    <property type="term" value="C:plasma membrane"/>
    <property type="evidence" value="ECO:0007669"/>
    <property type="project" value="UniProtKB-SubCell"/>
</dbReference>
<dbReference type="Pfam" id="PF00528">
    <property type="entry name" value="BPD_transp_1"/>
    <property type="match status" value="1"/>
</dbReference>
<dbReference type="eggNOG" id="COG1118">
    <property type="taxonomic scope" value="Bacteria"/>
</dbReference>
<feature type="transmembrane region" description="Helical" evidence="8">
    <location>
        <begin position="192"/>
        <end position="210"/>
    </location>
</feature>
<name>U5DBK7_9CHRO</name>
<evidence type="ECO:0000256" key="1">
    <source>
        <dbReference type="ARBA" id="ARBA00004141"/>
    </source>
</evidence>
<feature type="domain" description="ABC transporter" evidence="10">
    <location>
        <begin position="251"/>
        <end position="485"/>
    </location>
</feature>
<dbReference type="InterPro" id="IPR011867">
    <property type="entry name" value="ModB_ABC"/>
</dbReference>
<accession>U5DBK7</accession>
<keyword evidence="4" id="KW-0547">Nucleotide-binding</keyword>
<dbReference type="STRING" id="582515.KR51_00014580"/>
<reference evidence="12 13" key="1">
    <citation type="submission" date="2013-05" db="EMBL/GenBank/DDBJ databases">
        <title>Draft genome sequence of Rubidibacter lacunae KORDI 51-2.</title>
        <authorList>
            <person name="Choi D.H."/>
            <person name="Noh J.H."/>
            <person name="Kwon K.-K."/>
            <person name="Lee J.-H."/>
            <person name="Ryu J.-Y."/>
        </authorList>
    </citation>
    <scope>NUCLEOTIDE SEQUENCE [LARGE SCALE GENOMIC DNA]</scope>
    <source>
        <strain evidence="12 13">KORDI 51-2</strain>
    </source>
</reference>
<dbReference type="SUPFAM" id="SSF161098">
    <property type="entry name" value="MetI-like"/>
    <property type="match status" value="1"/>
</dbReference>
<dbReference type="RefSeq" id="WP_022606071.1">
    <property type="nucleotide sequence ID" value="NZ_ASSJ01000036.1"/>
</dbReference>
<evidence type="ECO:0000256" key="4">
    <source>
        <dbReference type="ARBA" id="ARBA00022741"/>
    </source>
</evidence>
<dbReference type="InterPro" id="IPR035906">
    <property type="entry name" value="MetI-like_sf"/>
</dbReference>
<dbReference type="InterPro" id="IPR003439">
    <property type="entry name" value="ABC_transporter-like_ATP-bd"/>
</dbReference>
<dbReference type="SUPFAM" id="SSF52540">
    <property type="entry name" value="P-loop containing nucleoside triphosphate hydrolases"/>
    <property type="match status" value="1"/>
</dbReference>
<dbReference type="InterPro" id="IPR027417">
    <property type="entry name" value="P-loop_NTPase"/>
</dbReference>
<comment type="similarity">
    <text evidence="8">Belongs to the binding-protein-dependent transport system permease family.</text>
</comment>
<dbReference type="InterPro" id="IPR017871">
    <property type="entry name" value="ABC_transporter-like_CS"/>
</dbReference>
<evidence type="ECO:0000256" key="3">
    <source>
        <dbReference type="ARBA" id="ARBA00022692"/>
    </source>
</evidence>
<keyword evidence="8" id="KW-0813">Transport</keyword>
<keyword evidence="7 8" id="KW-0472">Membrane</keyword>
<feature type="transmembrane region" description="Helical" evidence="8">
    <location>
        <begin position="6"/>
        <end position="30"/>
    </location>
</feature>
<feature type="transmembrane region" description="Helical" evidence="8">
    <location>
        <begin position="42"/>
        <end position="65"/>
    </location>
</feature>
<keyword evidence="13" id="KW-1185">Reference proteome</keyword>
<dbReference type="InParanoid" id="U5DBK7"/>
<feature type="transmembrane region" description="Helical" evidence="8">
    <location>
        <begin position="85"/>
        <end position="103"/>
    </location>
</feature>
<dbReference type="Gene3D" id="3.40.50.300">
    <property type="entry name" value="P-loop containing nucleotide triphosphate hydrolases"/>
    <property type="match status" value="1"/>
</dbReference>
<dbReference type="eggNOG" id="COG4149">
    <property type="taxonomic scope" value="Bacteria"/>
</dbReference>
<dbReference type="OrthoDB" id="508245at2"/>
<protein>
    <submittedName>
        <fullName evidence="12">Molybdate ABC transporter, permease protein</fullName>
    </submittedName>
</protein>
<dbReference type="AlphaFoldDB" id="U5DBK7"/>
<dbReference type="InterPro" id="IPR050334">
    <property type="entry name" value="Molybdenum_import_ModC"/>
</dbReference>
<dbReference type="CDD" id="cd06261">
    <property type="entry name" value="TM_PBP2"/>
    <property type="match status" value="1"/>
</dbReference>
<dbReference type="PROSITE" id="PS50893">
    <property type="entry name" value="ABC_TRANSPORTER_2"/>
    <property type="match status" value="1"/>
</dbReference>
<dbReference type="EMBL" id="ASSJ01000036">
    <property type="protein sequence ID" value="ERN41923.1"/>
    <property type="molecule type" value="Genomic_DNA"/>
</dbReference>
<evidence type="ECO:0000256" key="7">
    <source>
        <dbReference type="ARBA" id="ARBA00023136"/>
    </source>
</evidence>
<dbReference type="PROSITE" id="PS50928">
    <property type="entry name" value="ABC_TM1"/>
    <property type="match status" value="1"/>
</dbReference>
<organism evidence="12 13">
    <name type="scientific">Rubidibacter lacunae KORDI 51-2</name>
    <dbReference type="NCBI Taxonomy" id="582515"/>
    <lineage>
        <taxon>Bacteria</taxon>
        <taxon>Bacillati</taxon>
        <taxon>Cyanobacteriota</taxon>
        <taxon>Cyanophyceae</taxon>
        <taxon>Oscillatoriophycideae</taxon>
        <taxon>Chroococcales</taxon>
        <taxon>Aphanothecaceae</taxon>
        <taxon>Rubidibacter</taxon>
    </lineage>
</organism>
<dbReference type="Pfam" id="PF00005">
    <property type="entry name" value="ABC_tran"/>
    <property type="match status" value="1"/>
</dbReference>
<keyword evidence="6 8" id="KW-1133">Transmembrane helix</keyword>
<dbReference type="PANTHER" id="PTHR43514">
    <property type="entry name" value="ABC TRANSPORTER I FAMILY MEMBER 10"/>
    <property type="match status" value="1"/>
</dbReference>
<dbReference type="Gene3D" id="1.10.3720.10">
    <property type="entry name" value="MetI-like"/>
    <property type="match status" value="1"/>
</dbReference>
<dbReference type="InterPro" id="IPR000515">
    <property type="entry name" value="MetI-like"/>
</dbReference>
<keyword evidence="2" id="KW-0500">Molybdenum</keyword>
<dbReference type="InterPro" id="IPR003593">
    <property type="entry name" value="AAA+_ATPase"/>
</dbReference>
<evidence type="ECO:0000256" key="5">
    <source>
        <dbReference type="ARBA" id="ARBA00022840"/>
    </source>
</evidence>
<evidence type="ECO:0000256" key="9">
    <source>
        <dbReference type="SAM" id="MobiDB-lite"/>
    </source>
</evidence>
<dbReference type="GO" id="GO:0005524">
    <property type="term" value="F:ATP binding"/>
    <property type="evidence" value="ECO:0007669"/>
    <property type="project" value="UniProtKB-KW"/>
</dbReference>
<evidence type="ECO:0000256" key="8">
    <source>
        <dbReference type="RuleBase" id="RU363032"/>
    </source>
</evidence>
<dbReference type="NCBIfam" id="TIGR02141">
    <property type="entry name" value="modB_ABC"/>
    <property type="match status" value="1"/>
</dbReference>
<evidence type="ECO:0000256" key="6">
    <source>
        <dbReference type="ARBA" id="ARBA00022989"/>
    </source>
</evidence>
<evidence type="ECO:0000259" key="10">
    <source>
        <dbReference type="PROSITE" id="PS50893"/>
    </source>
</evidence>
<sequence length="667" mass="71732">MPDFSPLWISLRIAAIATPIAVCLGIGAAYGIQRYRGRGRALIEGVLLAPMVLPPTVLGFLLLLLLGKNRPLGALLDRAGIDLVFTWYAAVITATIVALPLAYKTVLGAFGQIDANIQQAARTLGASELRLLREIALPLALPGLIAGTTLAFARALGEFGATLMLAGNIPGKTQTISMAIYFAVEAGAFGEAALWTGVIFAIALGGLWLANLRLTPDRSRVGNRISPAEREPIALAAPNPPLPFERSASGHPVLEVAIAKQLPGFTLEVSFTTDRHPLGLLGASGAGKSLILRCIAGTETPDSGRIVANGRVLFDSAAGIDLPIRDRRIGILFQNYALFPNMSAAENVAFGLPVELSRRQRRQLAERELAAVQLTGFGDRLPGELSGGQQQRVALARALASQPDVLLLDEPFSALDTHLRHLIERDLRLRLEGFNGTTLFVTHNIEEAYRLCDRLLVMDRGRALVCNSKATVLDRPETVRAASLTGCKNISRVVPLGPHTVRALDWDCTLQVAELACDRITHLGMRAHHIGFLETDTPRTEAPGIASEGRIDSNGSGRTELQAASAPSPSVLTAPNVFPCWLSATSETPHRVTLYLKLNAVPNSAQDYHLQAEVFKERWATLKHAPLPWSIQLAPQRLMMLRETLESLGSSRAGSPGYSRPVPDSPN</sequence>
<dbReference type="Proteomes" id="UP000016960">
    <property type="component" value="Unassembled WGS sequence"/>
</dbReference>